<name>A0A6C0JJU6_9ZZZZ</name>
<organism evidence="1">
    <name type="scientific">viral metagenome</name>
    <dbReference type="NCBI Taxonomy" id="1070528"/>
    <lineage>
        <taxon>unclassified sequences</taxon>
        <taxon>metagenomes</taxon>
        <taxon>organismal metagenomes</taxon>
    </lineage>
</organism>
<evidence type="ECO:0008006" key="2">
    <source>
        <dbReference type="Google" id="ProtNLM"/>
    </source>
</evidence>
<dbReference type="EMBL" id="MN740417">
    <property type="protein sequence ID" value="QHU05643.1"/>
    <property type="molecule type" value="Genomic_DNA"/>
</dbReference>
<evidence type="ECO:0000313" key="1">
    <source>
        <dbReference type="EMBL" id="QHU05643.1"/>
    </source>
</evidence>
<dbReference type="AlphaFoldDB" id="A0A6C0JJU6"/>
<protein>
    <recommendedName>
        <fullName evidence="2">Helicase ATP-binding domain-containing protein</fullName>
    </recommendedName>
</protein>
<dbReference type="SUPFAM" id="SSF52540">
    <property type="entry name" value="P-loop containing nucleoside triphosphate hydrolases"/>
    <property type="match status" value="1"/>
</dbReference>
<reference evidence="1" key="1">
    <citation type="journal article" date="2020" name="Nature">
        <title>Giant virus diversity and host interactions through global metagenomics.</title>
        <authorList>
            <person name="Schulz F."/>
            <person name="Roux S."/>
            <person name="Paez-Espino D."/>
            <person name="Jungbluth S."/>
            <person name="Walsh D.A."/>
            <person name="Denef V.J."/>
            <person name="McMahon K.D."/>
            <person name="Konstantinidis K.T."/>
            <person name="Eloe-Fadrosh E.A."/>
            <person name="Kyrpides N.C."/>
            <person name="Woyke T."/>
        </authorList>
    </citation>
    <scope>NUCLEOTIDE SEQUENCE</scope>
    <source>
        <strain evidence="1">GVMAG-M-3300027736-24</strain>
    </source>
</reference>
<dbReference type="InterPro" id="IPR027417">
    <property type="entry name" value="P-loop_NTPase"/>
</dbReference>
<sequence length="379" mass="43186">MTNVVIRTKQRSIFKHTVSNKFNKYVSALHPNQIQFGYDIRNLFLDRTVHTVLAAALTQSGKTGSMLAAIHSCMIHPSLAIPINNVFVITGHSSNEWVSQTKERFPTRLADNIIHRNSLKRFISRIKGMSNLLIFIDETQIASLKGQSIHNAFRDAGISEIDLYMRDIKMVLVSATPNSCIKRFIPPRVGYAISFMNPGIGYTSIFDLLRLNRVFQYKDICGYNLKTGKINPDALSNVLELKPLLGTIPKFHIIRTHHSFLQDITVNHFKTAFPLSSFILNPTDFDFLINPPSVHSFIFIKERLRCATTIHKDHLGILYERFSKRVSHSAIIQGLAGRITGYYSSSPVVFSNIHSILYYRSIWNDSFSSYHDSKSSWDF</sequence>
<proteinExistence type="predicted"/>
<accession>A0A6C0JJU6</accession>